<feature type="domain" description="Helicase ATP-binding" evidence="6">
    <location>
        <begin position="38"/>
        <end position="203"/>
    </location>
</feature>
<reference evidence="8" key="1">
    <citation type="submission" date="2020-06" db="EMBL/GenBank/DDBJ databases">
        <title>Draft genome of Bugula neritina, a colonial animal packing powerful symbionts and potential medicines.</title>
        <authorList>
            <person name="Rayko M."/>
        </authorList>
    </citation>
    <scope>NUCLEOTIDE SEQUENCE [LARGE SCALE GENOMIC DNA]</scope>
    <source>
        <strain evidence="8">Kwan_BN1</strain>
    </source>
</reference>
<dbReference type="InterPro" id="IPR000330">
    <property type="entry name" value="SNF2_N"/>
</dbReference>
<evidence type="ECO:0000256" key="2">
    <source>
        <dbReference type="ARBA" id="ARBA00022801"/>
    </source>
</evidence>
<dbReference type="SMART" id="SM00490">
    <property type="entry name" value="HELICc"/>
    <property type="match status" value="1"/>
</dbReference>
<protein>
    <submittedName>
        <fullName evidence="8">ZRANB3</fullName>
    </submittedName>
</protein>
<dbReference type="SUPFAM" id="SSF52540">
    <property type="entry name" value="P-loop containing nucleoside triphosphate hydrolases"/>
    <property type="match status" value="2"/>
</dbReference>
<evidence type="ECO:0000313" key="8">
    <source>
        <dbReference type="EMBL" id="KAF6018601.1"/>
    </source>
</evidence>
<comment type="caution">
    <text evidence="8">The sequence shown here is derived from an EMBL/GenBank/DDBJ whole genome shotgun (WGS) entry which is preliminary data.</text>
</comment>
<dbReference type="GO" id="GO:0043596">
    <property type="term" value="C:nuclear replication fork"/>
    <property type="evidence" value="ECO:0007669"/>
    <property type="project" value="TreeGrafter"/>
</dbReference>
<dbReference type="Gene3D" id="3.40.50.10810">
    <property type="entry name" value="Tandem AAA-ATPase domain"/>
    <property type="match status" value="1"/>
</dbReference>
<gene>
    <name evidence="8" type="ORF">EB796_023090</name>
</gene>
<dbReference type="GO" id="GO:0004520">
    <property type="term" value="F:DNA endonuclease activity"/>
    <property type="evidence" value="ECO:0007669"/>
    <property type="project" value="TreeGrafter"/>
</dbReference>
<dbReference type="Proteomes" id="UP000593567">
    <property type="component" value="Unassembled WGS sequence"/>
</dbReference>
<keyword evidence="5" id="KW-0732">Signal</keyword>
<keyword evidence="3" id="KW-0347">Helicase</keyword>
<dbReference type="SMART" id="SM00487">
    <property type="entry name" value="DEXDc"/>
    <property type="match status" value="1"/>
</dbReference>
<dbReference type="PROSITE" id="PS51192">
    <property type="entry name" value="HELICASE_ATP_BIND_1"/>
    <property type="match status" value="1"/>
</dbReference>
<dbReference type="Gene3D" id="3.40.50.300">
    <property type="entry name" value="P-loop containing nucleotide triphosphate hydrolases"/>
    <property type="match status" value="1"/>
</dbReference>
<evidence type="ECO:0000256" key="5">
    <source>
        <dbReference type="SAM" id="SignalP"/>
    </source>
</evidence>
<dbReference type="InterPro" id="IPR001650">
    <property type="entry name" value="Helicase_C-like"/>
</dbReference>
<feature type="signal peptide" evidence="5">
    <location>
        <begin position="1"/>
        <end position="17"/>
    </location>
</feature>
<sequence>MLNCFKFVFTWILDGLGKTLQAIAVACFYKDEWPLLIMLPASLKYQCLIADEMGLGKTLQAIAVACYYKDEWPLLIMLPASLKYQWVEELEKWLPELLPSDINMINSSSDVGNISKCKINIVAYSLLRYGNPNTSVLLKAIRAQQFKVSICDESHNIRNKNTRTANVVVDLIKNSVRCILLSGTPALNKPSELFTQIDSILPGRFGTFTEYTLKYCNARYVYYGRSKVWNVDGATNLDELELKLKQFIMIRRLKKEVLRQLPPKRRQKVPFDLKFDSNSSELQKEITAMQEELERLLNSSGSTVAEVIQPTQGGPVLPVVYEIRSLISQLYTKTCQAKVGPVVEFVLFYTSGEDSNKVLVFAHHHAMMNSIQESLWNANIKHIRIDGTVPTNERNLLVKQFQSDPQTKVAILSILAAGSGLTLTAASVVVFAELYWTPAILMQCEDRAHRIGQTAQSVNIYYLVARGTIDERVWSMVEKKTRVLAMALDGQKKGLSAVNSNKHVSGILSAADVKTPVDADNAVEVDINVEDFFTLADLKGQNQPTLSDFLSQSSNLRTIPRKRRKQLVLRPPEVVDIINNDDGSIDRVSINKKAKLNDGEFMSWVSNLHVFSDCIINVNSCADYRQGLRSGNFYFICLT</sequence>
<dbReference type="InterPro" id="IPR027417">
    <property type="entry name" value="P-loop_NTPase"/>
</dbReference>
<dbReference type="EMBL" id="VXIV02003292">
    <property type="protein sequence ID" value="KAF6018601.1"/>
    <property type="molecule type" value="Genomic_DNA"/>
</dbReference>
<name>A0A7J7IYT7_BUGNE</name>
<dbReference type="GO" id="GO:0031297">
    <property type="term" value="P:replication fork processing"/>
    <property type="evidence" value="ECO:0007669"/>
    <property type="project" value="TreeGrafter"/>
</dbReference>
<dbReference type="GO" id="GO:0005524">
    <property type="term" value="F:ATP binding"/>
    <property type="evidence" value="ECO:0007669"/>
    <property type="project" value="UniProtKB-KW"/>
</dbReference>
<evidence type="ECO:0000259" key="6">
    <source>
        <dbReference type="PROSITE" id="PS51192"/>
    </source>
</evidence>
<dbReference type="GO" id="GO:0004386">
    <property type="term" value="F:helicase activity"/>
    <property type="evidence" value="ECO:0007669"/>
    <property type="project" value="UniProtKB-KW"/>
</dbReference>
<organism evidence="8 9">
    <name type="scientific">Bugula neritina</name>
    <name type="common">Brown bryozoan</name>
    <name type="synonym">Sertularia neritina</name>
    <dbReference type="NCBI Taxonomy" id="10212"/>
    <lineage>
        <taxon>Eukaryota</taxon>
        <taxon>Metazoa</taxon>
        <taxon>Spiralia</taxon>
        <taxon>Lophotrochozoa</taxon>
        <taxon>Bryozoa</taxon>
        <taxon>Gymnolaemata</taxon>
        <taxon>Cheilostomatida</taxon>
        <taxon>Flustrina</taxon>
        <taxon>Buguloidea</taxon>
        <taxon>Bugulidae</taxon>
        <taxon>Bugula</taxon>
    </lineage>
</organism>
<dbReference type="PANTHER" id="PTHR45766">
    <property type="entry name" value="DNA ANNEALING HELICASE AND ENDONUCLEASE ZRANB3 FAMILY MEMBER"/>
    <property type="match status" value="1"/>
</dbReference>
<accession>A0A7J7IYT7</accession>
<keyword evidence="2" id="KW-0378">Hydrolase</keyword>
<evidence type="ECO:0000256" key="3">
    <source>
        <dbReference type="ARBA" id="ARBA00022806"/>
    </source>
</evidence>
<feature type="chain" id="PRO_5029704657" evidence="5">
    <location>
        <begin position="18"/>
        <end position="639"/>
    </location>
</feature>
<dbReference type="GO" id="GO:0016787">
    <property type="term" value="F:hydrolase activity"/>
    <property type="evidence" value="ECO:0007669"/>
    <property type="project" value="UniProtKB-KW"/>
</dbReference>
<keyword evidence="1" id="KW-0547">Nucleotide-binding</keyword>
<dbReference type="Pfam" id="PF00176">
    <property type="entry name" value="SNF2-rel_dom"/>
    <property type="match status" value="1"/>
</dbReference>
<evidence type="ECO:0000313" key="9">
    <source>
        <dbReference type="Proteomes" id="UP000593567"/>
    </source>
</evidence>
<keyword evidence="9" id="KW-1185">Reference proteome</keyword>
<dbReference type="GO" id="GO:0006281">
    <property type="term" value="P:DNA repair"/>
    <property type="evidence" value="ECO:0007669"/>
    <property type="project" value="TreeGrafter"/>
</dbReference>
<dbReference type="PROSITE" id="PS51194">
    <property type="entry name" value="HELICASE_CTER"/>
    <property type="match status" value="1"/>
</dbReference>
<evidence type="ECO:0000259" key="7">
    <source>
        <dbReference type="PROSITE" id="PS51194"/>
    </source>
</evidence>
<dbReference type="AlphaFoldDB" id="A0A7J7IYT7"/>
<keyword evidence="4" id="KW-0067">ATP-binding</keyword>
<proteinExistence type="predicted"/>
<dbReference type="Pfam" id="PF00271">
    <property type="entry name" value="Helicase_C"/>
    <property type="match status" value="1"/>
</dbReference>
<feature type="domain" description="Helicase C-terminal" evidence="7">
    <location>
        <begin position="342"/>
        <end position="499"/>
    </location>
</feature>
<dbReference type="CDD" id="cd18793">
    <property type="entry name" value="SF2_C_SNF"/>
    <property type="match status" value="1"/>
</dbReference>
<evidence type="ECO:0000256" key="1">
    <source>
        <dbReference type="ARBA" id="ARBA00022741"/>
    </source>
</evidence>
<dbReference type="InterPro" id="IPR038718">
    <property type="entry name" value="SNF2-like_sf"/>
</dbReference>
<dbReference type="PANTHER" id="PTHR45766:SF3">
    <property type="entry name" value="DNA ANNEALING HELICASE AND ENDONUCLEASE ZRANB3"/>
    <property type="match status" value="1"/>
</dbReference>
<dbReference type="InterPro" id="IPR049730">
    <property type="entry name" value="SNF2/RAD54-like_C"/>
</dbReference>
<dbReference type="OrthoDB" id="605656at2759"/>
<dbReference type="InterPro" id="IPR014001">
    <property type="entry name" value="Helicase_ATP-bd"/>
</dbReference>
<evidence type="ECO:0000256" key="4">
    <source>
        <dbReference type="ARBA" id="ARBA00022840"/>
    </source>
</evidence>